<evidence type="ECO:0000313" key="3">
    <source>
        <dbReference type="Proteomes" id="UP001431209"/>
    </source>
</evidence>
<dbReference type="Pfam" id="PF25273">
    <property type="entry name" value="DUF7869"/>
    <property type="match status" value="1"/>
</dbReference>
<sequence length="307" mass="35345">MFSPISPYFVKKTVLSPIDFIEKVPLIYTGEATRPNVNKITQVIDWRKWLLPHTATIEKHTKYNSFKFTKSENGDVGMWCRRRNANKGEWLVDDMGDKKLGISMLKSIPHTKYSLLQPKPLTDEVLSSLTSLLSKIEDEDTRTWFIDLIESKGLNFATQEFVEGDLSVPPTIHNHRDNILQEREPEVPEAIQITNKPKPQSSIYDHTKRELVQGETKVVIRTEVAPFYAVARVVGAFEAPLTQIVVDVDDELLFIQREKIILFDVVTTKTGVLYKKTNDTVVEILRKEREEELKTKPKKRKPKNNAK</sequence>
<protein>
    <submittedName>
        <fullName evidence="2">Constitutive coactivator of PPAR-gamma-like protein</fullName>
    </submittedName>
</protein>
<organism evidence="2 3">
    <name type="scientific">Acrasis kona</name>
    <dbReference type="NCBI Taxonomy" id="1008807"/>
    <lineage>
        <taxon>Eukaryota</taxon>
        <taxon>Discoba</taxon>
        <taxon>Heterolobosea</taxon>
        <taxon>Tetramitia</taxon>
        <taxon>Eutetramitia</taxon>
        <taxon>Acrasidae</taxon>
        <taxon>Acrasis</taxon>
    </lineage>
</organism>
<proteinExistence type="predicted"/>
<evidence type="ECO:0000259" key="1">
    <source>
        <dbReference type="Pfam" id="PF25273"/>
    </source>
</evidence>
<dbReference type="EMBL" id="JAOPGA020001579">
    <property type="protein sequence ID" value="KAL0489632.1"/>
    <property type="molecule type" value="Genomic_DNA"/>
</dbReference>
<evidence type="ECO:0000313" key="2">
    <source>
        <dbReference type="EMBL" id="KAL0489632.1"/>
    </source>
</evidence>
<dbReference type="AlphaFoldDB" id="A0AAW2ZIA8"/>
<name>A0AAW2ZIA8_9EUKA</name>
<gene>
    <name evidence="2" type="ORF">AKO1_010549</name>
</gene>
<dbReference type="InterPro" id="IPR057191">
    <property type="entry name" value="DUF7869"/>
</dbReference>
<comment type="caution">
    <text evidence="2">The sequence shown here is derived from an EMBL/GenBank/DDBJ whole genome shotgun (WGS) entry which is preliminary data.</text>
</comment>
<feature type="domain" description="DUF7869" evidence="1">
    <location>
        <begin position="1"/>
        <end position="83"/>
    </location>
</feature>
<reference evidence="2 3" key="1">
    <citation type="submission" date="2024-03" db="EMBL/GenBank/DDBJ databases">
        <title>The Acrasis kona genome and developmental transcriptomes reveal deep origins of eukaryotic multicellular pathways.</title>
        <authorList>
            <person name="Sheikh S."/>
            <person name="Fu C.-J."/>
            <person name="Brown M.W."/>
            <person name="Baldauf S.L."/>
        </authorList>
    </citation>
    <scope>NUCLEOTIDE SEQUENCE [LARGE SCALE GENOMIC DNA]</scope>
    <source>
        <strain evidence="2 3">ATCC MYA-3509</strain>
    </source>
</reference>
<dbReference type="Proteomes" id="UP001431209">
    <property type="component" value="Unassembled WGS sequence"/>
</dbReference>
<keyword evidence="3" id="KW-1185">Reference proteome</keyword>
<accession>A0AAW2ZIA8</accession>